<feature type="region of interest" description="Disordered" evidence="3">
    <location>
        <begin position="1"/>
        <end position="211"/>
    </location>
</feature>
<dbReference type="PANTHER" id="PTHR37313:SF2">
    <property type="entry name" value="UPF0749 PROTEIN YLXX"/>
    <property type="match status" value="1"/>
</dbReference>
<feature type="compositionally biased region" description="Low complexity" evidence="3">
    <location>
        <begin position="141"/>
        <end position="167"/>
    </location>
</feature>
<name>A0A163SVC7_9CELL</name>
<evidence type="ECO:0000313" key="4">
    <source>
        <dbReference type="EMBL" id="KZM36801.1"/>
    </source>
</evidence>
<keyword evidence="2" id="KW-0175">Coiled coil</keyword>
<feature type="compositionally biased region" description="Low complexity" evidence="3">
    <location>
        <begin position="35"/>
        <end position="45"/>
    </location>
</feature>
<comment type="caution">
    <text evidence="4">The sequence shown here is derived from an EMBL/GenBank/DDBJ whole genome shotgun (WGS) entry which is preliminary data.</text>
</comment>
<evidence type="ECO:0000313" key="7">
    <source>
        <dbReference type="Proteomes" id="UP000093412"/>
    </source>
</evidence>
<protein>
    <recommendedName>
        <fullName evidence="8">DUF881 domain-containing protein</fullName>
    </recommendedName>
</protein>
<dbReference type="Gene3D" id="3.30.70.1880">
    <property type="entry name" value="Protein of unknown function DUF881"/>
    <property type="match status" value="1"/>
</dbReference>
<evidence type="ECO:0000313" key="6">
    <source>
        <dbReference type="Proteomes" id="UP000076447"/>
    </source>
</evidence>
<evidence type="ECO:0000313" key="5">
    <source>
        <dbReference type="EMBL" id="OCI30318.1"/>
    </source>
</evidence>
<dbReference type="STRING" id="43678.OJAG_05030"/>
<dbReference type="RefSeq" id="WP_068626563.1">
    <property type="nucleotide sequence ID" value="NZ_LRIE01000041.1"/>
</dbReference>
<comment type="similarity">
    <text evidence="1">Belongs to the UPF0749 family.</text>
</comment>
<reference evidence="4 6" key="1">
    <citation type="submission" date="2016-01" db="EMBL/GenBank/DDBJ databases">
        <title>Genome sequence of Oerskovia enterophila VJag, an agar and cellulose degrading bacterium.</title>
        <authorList>
            <person name="Poehlein A."/>
            <person name="Jag V."/>
            <person name="Bengelsdorf F."/>
            <person name="Duerre P."/>
            <person name="Daniel R."/>
        </authorList>
    </citation>
    <scope>NUCLEOTIDE SEQUENCE [LARGE SCALE GENOMIC DNA]</scope>
    <source>
        <strain evidence="4 6">VJag</strain>
    </source>
</reference>
<organism evidence="4 6">
    <name type="scientific">Oerskovia enterophila</name>
    <dbReference type="NCBI Taxonomy" id="43678"/>
    <lineage>
        <taxon>Bacteria</taxon>
        <taxon>Bacillati</taxon>
        <taxon>Actinomycetota</taxon>
        <taxon>Actinomycetes</taxon>
        <taxon>Micrococcales</taxon>
        <taxon>Cellulomonadaceae</taxon>
        <taxon>Oerskovia</taxon>
    </lineage>
</organism>
<proteinExistence type="inferred from homology"/>
<evidence type="ECO:0008006" key="8">
    <source>
        <dbReference type="Google" id="ProtNLM"/>
    </source>
</evidence>
<evidence type="ECO:0000256" key="2">
    <source>
        <dbReference type="SAM" id="Coils"/>
    </source>
</evidence>
<reference evidence="5 7" key="2">
    <citation type="submission" date="2016-06" db="EMBL/GenBank/DDBJ databases">
        <title>Genome sequence of Oerskovia enterophila DSM 43852.</title>
        <authorList>
            <person name="Poehlein A."/>
            <person name="Jag V."/>
            <person name="Bengelsdorf F.R."/>
            <person name="Daniel R."/>
            <person name="Duerre P."/>
        </authorList>
    </citation>
    <scope>NUCLEOTIDE SEQUENCE [LARGE SCALE GENOMIC DNA]</scope>
    <source>
        <strain evidence="5 7">DSM 43852</strain>
    </source>
</reference>
<keyword evidence="7" id="KW-1185">Reference proteome</keyword>
<feature type="compositionally biased region" description="Acidic residues" evidence="3">
    <location>
        <begin position="65"/>
        <end position="74"/>
    </location>
</feature>
<dbReference type="EMBL" id="MAQA01000039">
    <property type="protein sequence ID" value="OCI30318.1"/>
    <property type="molecule type" value="Genomic_DNA"/>
</dbReference>
<dbReference type="AlphaFoldDB" id="A0A163SVC7"/>
<sequence length="447" mass="45985">MAKNPTPDDAALPEESPVDETPQDGTVAEAAEPLPATDEATVADADAAEDVEPDVPASDVVVPDEAPEPVEVVEPEPPVAVVGASDVPQDDAREDVATEDPGTIGHLPDPAPTTPAPGTVAEVGARAPAGQPADTDHGAEEALAATGATEVVPAPPRTTSAPAEAAAPGGGDAVGQDAPVEPQPAPRPRPTAHGRHEASAPPAADAPGGWSKLGHAMRPQLTRSKLLAGLLCALLGFALAVQVSQTQEQQLSSLRQSDLVRLLDEVTQRANELEERVATLQSTRDELKSGSGQQQAALELAQKQSESQGILSGRLPAEGPGIELSIVEPGQPLSAPKMFNILEELRNAGAEVVEVNGVRLVTSSYFEDRDGGIVVDGQKITSPYRWTVIGDPSTLETALEIPGGAMATVRTAGAVPTITQEELVTVDATREPQAPRFATPVPAEDGS</sequence>
<evidence type="ECO:0000256" key="3">
    <source>
        <dbReference type="SAM" id="MobiDB-lite"/>
    </source>
</evidence>
<evidence type="ECO:0000256" key="1">
    <source>
        <dbReference type="ARBA" id="ARBA00009108"/>
    </source>
</evidence>
<accession>A0A163SVC7</accession>
<dbReference type="PATRIC" id="fig|43678.3.peg.537"/>
<dbReference type="PANTHER" id="PTHR37313">
    <property type="entry name" value="UPF0749 PROTEIN RV1825"/>
    <property type="match status" value="1"/>
</dbReference>
<gene>
    <name evidence="5" type="ORF">OERS_29760</name>
    <name evidence="4" type="ORF">OJAG_05030</name>
</gene>
<dbReference type="InterPro" id="IPR010273">
    <property type="entry name" value="DUF881"/>
</dbReference>
<dbReference type="EMBL" id="LRIE01000041">
    <property type="protein sequence ID" value="KZM36801.1"/>
    <property type="molecule type" value="Genomic_DNA"/>
</dbReference>
<feature type="compositionally biased region" description="Low complexity" evidence="3">
    <location>
        <begin position="54"/>
        <end position="64"/>
    </location>
</feature>
<dbReference type="Pfam" id="PF05949">
    <property type="entry name" value="DUF881"/>
    <property type="match status" value="1"/>
</dbReference>
<feature type="coiled-coil region" evidence="2">
    <location>
        <begin position="256"/>
        <end position="290"/>
    </location>
</feature>
<dbReference type="Proteomes" id="UP000093412">
    <property type="component" value="Unassembled WGS sequence"/>
</dbReference>
<dbReference type="Proteomes" id="UP000076447">
    <property type="component" value="Unassembled WGS sequence"/>
</dbReference>
<dbReference type="GO" id="GO:0005886">
    <property type="term" value="C:plasma membrane"/>
    <property type="evidence" value="ECO:0007669"/>
    <property type="project" value="TreeGrafter"/>
</dbReference>